<evidence type="ECO:0000313" key="4">
    <source>
        <dbReference type="EMBL" id="BCR35433.1"/>
    </source>
</evidence>
<dbReference type="GO" id="GO:0016722">
    <property type="term" value="F:oxidoreductase activity, acting on metal ions"/>
    <property type="evidence" value="ECO:0007669"/>
    <property type="project" value="InterPro"/>
</dbReference>
<dbReference type="PRINTS" id="PR01346">
    <property type="entry name" value="HELNAPAPROT"/>
</dbReference>
<dbReference type="AlphaFoldDB" id="A0A7U9TKC1"/>
<dbReference type="PANTHER" id="PTHR42932">
    <property type="entry name" value="GENERAL STRESS PROTEIN 20U"/>
    <property type="match status" value="1"/>
</dbReference>
<dbReference type="InterPro" id="IPR002177">
    <property type="entry name" value="DPS_DNA-bd"/>
</dbReference>
<evidence type="ECO:0000313" key="5">
    <source>
        <dbReference type="Proteomes" id="UP000620133"/>
    </source>
</evidence>
<organism evidence="4 5">
    <name type="scientific">Mariniplasma anaerobium</name>
    <dbReference type="NCBI Taxonomy" id="2735436"/>
    <lineage>
        <taxon>Bacteria</taxon>
        <taxon>Bacillati</taxon>
        <taxon>Mycoplasmatota</taxon>
        <taxon>Mollicutes</taxon>
        <taxon>Acholeplasmatales</taxon>
        <taxon>Acholeplasmataceae</taxon>
        <taxon>Mariniplasma</taxon>
    </lineage>
</organism>
<dbReference type="KEGG" id="manr:MPAN_003260"/>
<dbReference type="SUPFAM" id="SSF47240">
    <property type="entry name" value="Ferritin-like"/>
    <property type="match status" value="1"/>
</dbReference>
<gene>
    <name evidence="4" type="ORF">MPAN_003260</name>
</gene>
<name>A0A7U9TKC1_9MOLU</name>
<dbReference type="GO" id="GO:0008199">
    <property type="term" value="F:ferric iron binding"/>
    <property type="evidence" value="ECO:0007669"/>
    <property type="project" value="InterPro"/>
</dbReference>
<dbReference type="PANTHER" id="PTHR42932:SF1">
    <property type="entry name" value="GENERAL STRESS PROTEIN 20U"/>
    <property type="match status" value="1"/>
</dbReference>
<dbReference type="PROSITE" id="PS00818">
    <property type="entry name" value="DPS_1"/>
    <property type="match status" value="1"/>
</dbReference>
<dbReference type="InterPro" id="IPR009078">
    <property type="entry name" value="Ferritin-like_SF"/>
</dbReference>
<reference evidence="4" key="1">
    <citation type="submission" date="2021-01" db="EMBL/GenBank/DDBJ databases">
        <title>Draft genome sequence of Acholeplasmataceae bacterium strain Mahy22.</title>
        <authorList>
            <person name="Watanabe M."/>
            <person name="Kojima H."/>
            <person name="Fukui M."/>
        </authorList>
    </citation>
    <scope>NUCLEOTIDE SEQUENCE</scope>
    <source>
        <strain evidence="4">Mahy22</strain>
    </source>
</reference>
<proteinExistence type="inferred from homology"/>
<keyword evidence="5" id="KW-1185">Reference proteome</keyword>
<dbReference type="InterPro" id="IPR008331">
    <property type="entry name" value="Ferritin_DPS_dom"/>
</dbReference>
<evidence type="ECO:0000256" key="1">
    <source>
        <dbReference type="ARBA" id="ARBA00009497"/>
    </source>
</evidence>
<evidence type="ECO:0000259" key="3">
    <source>
        <dbReference type="Pfam" id="PF00210"/>
    </source>
</evidence>
<dbReference type="EMBL" id="AP024412">
    <property type="protein sequence ID" value="BCR35433.1"/>
    <property type="molecule type" value="Genomic_DNA"/>
</dbReference>
<dbReference type="InterPro" id="IPR023188">
    <property type="entry name" value="DPS_DNA-bd_CS"/>
</dbReference>
<dbReference type="PIRSF" id="PIRSF005900">
    <property type="entry name" value="Dps"/>
    <property type="match status" value="1"/>
</dbReference>
<dbReference type="Pfam" id="PF00210">
    <property type="entry name" value="Ferritin"/>
    <property type="match status" value="1"/>
</dbReference>
<dbReference type="InterPro" id="IPR012347">
    <property type="entry name" value="Ferritin-like"/>
</dbReference>
<dbReference type="Gene3D" id="1.20.1260.10">
    <property type="match status" value="1"/>
</dbReference>
<dbReference type="Proteomes" id="UP000620133">
    <property type="component" value="Chromosome"/>
</dbReference>
<sequence>MEKLFKGLNKQVANLSVFFTKLHHYHWYVEGPQFYQLHEKFEALYDEMNELYDGFAERLLMIGGQPVSNLKSYLELTSLKEASGKEAPMVMAKHILNDIKLINTELKELLLVAQELGDEVTADMLIGTISSFDKHIWMLSATTK</sequence>
<evidence type="ECO:0000256" key="2">
    <source>
        <dbReference type="RuleBase" id="RU003875"/>
    </source>
</evidence>
<dbReference type="CDD" id="cd01043">
    <property type="entry name" value="DPS"/>
    <property type="match status" value="1"/>
</dbReference>
<accession>A0A7U9TKC1</accession>
<protein>
    <submittedName>
        <fullName evidence="4">DNA starvation/stationary phase protection protein</fullName>
    </submittedName>
</protein>
<comment type="similarity">
    <text evidence="1 2">Belongs to the Dps family.</text>
</comment>
<feature type="domain" description="Ferritin/DPS" evidence="3">
    <location>
        <begin position="6"/>
        <end position="142"/>
    </location>
</feature>